<accession>A0A7Z0IMD7</accession>
<comment type="caution">
    <text evidence="10">The sequence shown here is derived from an EMBL/GenBank/DDBJ whole genome shotgun (WGS) entry which is preliminary data.</text>
</comment>
<sequence>MRVVTWNALWRDRDRRLDALCRCLAAVRPDVVLLQETSPDHAAAVAQRLDLAATAVPPRDRIKPMPGTDTISVPAILARRLDRKKSIKLTGGGPACWLITAAVPGPDGGAVRIGSVHLAATCAAGRMTLDPDYLAAARGELGHEAIREPGLRESVATRLQQLATVRAEFTEQQPWLLAGDCNFVPAGIEHRHLLRSGAVDAWEEGPRPGSRCTIVAANPLVAETAADYPDLPPGLPMLDYTLDFQFHSGHGAALAGWTIGVPAPGQDWPSDHLGLAVDYAWRPRLR</sequence>
<evidence type="ECO:0000256" key="1">
    <source>
        <dbReference type="ARBA" id="ARBA00001936"/>
    </source>
</evidence>
<keyword evidence="3" id="KW-0540">Nuclease</keyword>
<dbReference type="GO" id="GO:0004519">
    <property type="term" value="F:endonuclease activity"/>
    <property type="evidence" value="ECO:0007669"/>
    <property type="project" value="UniProtKB-KW"/>
</dbReference>
<evidence type="ECO:0000256" key="2">
    <source>
        <dbReference type="ARBA" id="ARBA00001946"/>
    </source>
</evidence>
<proteinExistence type="predicted"/>
<keyword evidence="5" id="KW-0227">DNA damage</keyword>
<protein>
    <submittedName>
        <fullName evidence="10">Endonuclease/exonuclease/phosphatase family metal-dependent hydrolase</fullName>
    </submittedName>
</protein>
<keyword evidence="10" id="KW-0269">Exonuclease</keyword>
<gene>
    <name evidence="10" type="ORF">GGQ54_003090</name>
</gene>
<dbReference type="GO" id="GO:0006302">
    <property type="term" value="P:double-strand break repair"/>
    <property type="evidence" value="ECO:0007669"/>
    <property type="project" value="TreeGrafter"/>
</dbReference>
<dbReference type="InterPro" id="IPR005135">
    <property type="entry name" value="Endo/exonuclease/phosphatase"/>
</dbReference>
<dbReference type="Gene3D" id="3.60.10.10">
    <property type="entry name" value="Endonuclease/exonuclease/phosphatase"/>
    <property type="match status" value="1"/>
</dbReference>
<organism evidence="10 11">
    <name type="scientific">Naumannella cuiyingiana</name>
    <dbReference type="NCBI Taxonomy" id="1347891"/>
    <lineage>
        <taxon>Bacteria</taxon>
        <taxon>Bacillati</taxon>
        <taxon>Actinomycetota</taxon>
        <taxon>Actinomycetes</taxon>
        <taxon>Propionibacteriales</taxon>
        <taxon>Propionibacteriaceae</taxon>
        <taxon>Naumannella</taxon>
    </lineage>
</organism>
<keyword evidence="7" id="KW-0460">Magnesium</keyword>
<feature type="domain" description="Endonuclease/exonuclease/phosphatase" evidence="9">
    <location>
        <begin position="4"/>
        <end position="272"/>
    </location>
</feature>
<evidence type="ECO:0000259" key="9">
    <source>
        <dbReference type="Pfam" id="PF03372"/>
    </source>
</evidence>
<reference evidence="10 11" key="1">
    <citation type="submission" date="2020-07" db="EMBL/GenBank/DDBJ databases">
        <title>Sequencing the genomes of 1000 actinobacteria strains.</title>
        <authorList>
            <person name="Klenk H.-P."/>
        </authorList>
    </citation>
    <scope>NUCLEOTIDE SEQUENCE [LARGE SCALE GENOMIC DNA]</scope>
    <source>
        <strain evidence="10 11">DSM 103164</strain>
    </source>
</reference>
<dbReference type="GO" id="GO:0004527">
    <property type="term" value="F:exonuclease activity"/>
    <property type="evidence" value="ECO:0007669"/>
    <property type="project" value="UniProtKB-KW"/>
</dbReference>
<evidence type="ECO:0000313" key="11">
    <source>
        <dbReference type="Proteomes" id="UP000527616"/>
    </source>
</evidence>
<dbReference type="AlphaFoldDB" id="A0A7Z0IMD7"/>
<dbReference type="GO" id="GO:0046872">
    <property type="term" value="F:metal ion binding"/>
    <property type="evidence" value="ECO:0007669"/>
    <property type="project" value="UniProtKB-KW"/>
</dbReference>
<evidence type="ECO:0000256" key="6">
    <source>
        <dbReference type="ARBA" id="ARBA00022801"/>
    </source>
</evidence>
<evidence type="ECO:0000256" key="8">
    <source>
        <dbReference type="ARBA" id="ARBA00023204"/>
    </source>
</evidence>
<evidence type="ECO:0000256" key="3">
    <source>
        <dbReference type="ARBA" id="ARBA00022722"/>
    </source>
</evidence>
<keyword evidence="11" id="KW-1185">Reference proteome</keyword>
<dbReference type="RefSeq" id="WP_179446186.1">
    <property type="nucleotide sequence ID" value="NZ_JACBZS010000001.1"/>
</dbReference>
<comment type="cofactor">
    <cofactor evidence="2">
        <name>Mg(2+)</name>
        <dbReference type="ChEBI" id="CHEBI:18420"/>
    </cofactor>
</comment>
<evidence type="ECO:0000313" key="10">
    <source>
        <dbReference type="EMBL" id="NYI72530.1"/>
    </source>
</evidence>
<keyword evidence="10" id="KW-0255">Endonuclease</keyword>
<dbReference type="Pfam" id="PF03372">
    <property type="entry name" value="Exo_endo_phos"/>
    <property type="match status" value="1"/>
</dbReference>
<keyword evidence="8" id="KW-0234">DNA repair</keyword>
<dbReference type="InterPro" id="IPR051547">
    <property type="entry name" value="TDP2-like"/>
</dbReference>
<evidence type="ECO:0000256" key="7">
    <source>
        <dbReference type="ARBA" id="ARBA00022842"/>
    </source>
</evidence>
<keyword evidence="4" id="KW-0479">Metal-binding</keyword>
<dbReference type="SUPFAM" id="SSF56219">
    <property type="entry name" value="DNase I-like"/>
    <property type="match status" value="1"/>
</dbReference>
<dbReference type="GO" id="GO:0003697">
    <property type="term" value="F:single-stranded DNA binding"/>
    <property type="evidence" value="ECO:0007669"/>
    <property type="project" value="TreeGrafter"/>
</dbReference>
<comment type="cofactor">
    <cofactor evidence="1">
        <name>Mn(2+)</name>
        <dbReference type="ChEBI" id="CHEBI:29035"/>
    </cofactor>
</comment>
<dbReference type="GO" id="GO:0005737">
    <property type="term" value="C:cytoplasm"/>
    <property type="evidence" value="ECO:0007669"/>
    <property type="project" value="TreeGrafter"/>
</dbReference>
<evidence type="ECO:0000256" key="5">
    <source>
        <dbReference type="ARBA" id="ARBA00022763"/>
    </source>
</evidence>
<dbReference type="EMBL" id="JACBZS010000001">
    <property type="protein sequence ID" value="NYI72530.1"/>
    <property type="molecule type" value="Genomic_DNA"/>
</dbReference>
<name>A0A7Z0IMD7_9ACTN</name>
<keyword evidence="6 10" id="KW-0378">Hydrolase</keyword>
<dbReference type="GO" id="GO:0070260">
    <property type="term" value="F:5'-tyrosyl-DNA phosphodiesterase activity"/>
    <property type="evidence" value="ECO:0007669"/>
    <property type="project" value="TreeGrafter"/>
</dbReference>
<dbReference type="PANTHER" id="PTHR15822">
    <property type="entry name" value="TRAF AND TNF RECEPTOR-ASSOCIATED PROTEIN"/>
    <property type="match status" value="1"/>
</dbReference>
<evidence type="ECO:0000256" key="4">
    <source>
        <dbReference type="ARBA" id="ARBA00022723"/>
    </source>
</evidence>
<dbReference type="PANTHER" id="PTHR15822:SF4">
    <property type="entry name" value="TYROSYL-DNA PHOSPHODIESTERASE 2"/>
    <property type="match status" value="1"/>
</dbReference>
<dbReference type="InterPro" id="IPR036691">
    <property type="entry name" value="Endo/exonu/phosph_ase_sf"/>
</dbReference>
<dbReference type="Proteomes" id="UP000527616">
    <property type="component" value="Unassembled WGS sequence"/>
</dbReference>